<organism evidence="1 2">
    <name type="scientific">Paremcibacter congregatus</name>
    <dbReference type="NCBI Taxonomy" id="2043170"/>
    <lineage>
        <taxon>Bacteria</taxon>
        <taxon>Pseudomonadati</taxon>
        <taxon>Pseudomonadota</taxon>
        <taxon>Alphaproteobacteria</taxon>
        <taxon>Emcibacterales</taxon>
        <taxon>Emcibacteraceae</taxon>
        <taxon>Paremcibacter</taxon>
    </lineage>
</organism>
<reference evidence="1 2" key="1">
    <citation type="submission" date="2017-10" db="EMBL/GenBank/DDBJ databases">
        <title>Frigbacter circumglobatus gen. nov. sp. nov., isolated from sediment cultured in situ.</title>
        <authorList>
            <person name="Zhao Z."/>
        </authorList>
    </citation>
    <scope>NUCLEOTIDE SEQUENCE [LARGE SCALE GENOMIC DNA]</scope>
    <source>
        <strain evidence="1 2">ZYL</strain>
    </source>
</reference>
<sequence length="368" mass="40656">MALEFTLPHWYDLHTHFRQDDTLPATVSDHVAMSCAGALAMPNTAPPVGKIFAADEVANYKSVEQYRAEIIAASHGTFREVIVPLYLTRDTTPDMIERGAASGLLKACKYYPPHGTTGAEFGAPLTHFMENGVFQAMQEAGVTLCLHGEEHGLAPERYFDRGENAEEIFYRERMPRLVDSFPELRLVGEHLTTKVGVDFILDAPAHVKANITPQHLIYTVGSLLNGLKYHLYCLPLVKFDADRAALRAAATAPDNSKFFAGTDSAPHTRKTTPCGCAAGCYTGRVAPQLYAQAFEMAGVDLSTKAGQTVFENFLCTIGREFYSLPQPTETFILERQPEKVLPLQIGDQTIIPLPLGMETELPWRIKPR</sequence>
<proteinExistence type="predicted"/>
<dbReference type="GO" id="GO:0005737">
    <property type="term" value="C:cytoplasm"/>
    <property type="evidence" value="ECO:0007669"/>
    <property type="project" value="TreeGrafter"/>
</dbReference>
<dbReference type="PANTHER" id="PTHR43137">
    <property type="entry name" value="DIHYDROOROTASE"/>
    <property type="match status" value="1"/>
</dbReference>
<dbReference type="RefSeq" id="WP_099475352.1">
    <property type="nucleotide sequence ID" value="NZ_CP041025.1"/>
</dbReference>
<dbReference type="GO" id="GO:0004151">
    <property type="term" value="F:dihydroorotase activity"/>
    <property type="evidence" value="ECO:0007669"/>
    <property type="project" value="InterPro"/>
</dbReference>
<dbReference type="EMBL" id="PDEM01000033">
    <property type="protein sequence ID" value="PHZ83459.1"/>
    <property type="molecule type" value="Genomic_DNA"/>
</dbReference>
<dbReference type="SUPFAM" id="SSF51556">
    <property type="entry name" value="Metallo-dependent hydrolases"/>
    <property type="match status" value="1"/>
</dbReference>
<protein>
    <submittedName>
        <fullName evidence="1">Dihydroorotase</fullName>
    </submittedName>
</protein>
<dbReference type="GO" id="GO:0044205">
    <property type="term" value="P:'de novo' UMP biosynthetic process"/>
    <property type="evidence" value="ECO:0007669"/>
    <property type="project" value="UniProtKB-UniPathway"/>
</dbReference>
<dbReference type="InterPro" id="IPR032466">
    <property type="entry name" value="Metal_Hydrolase"/>
</dbReference>
<gene>
    <name evidence="1" type="ORF">CRD36_18040</name>
</gene>
<comment type="caution">
    <text evidence="1">The sequence shown here is derived from an EMBL/GenBank/DDBJ whole genome shotgun (WGS) entry which is preliminary data.</text>
</comment>
<accession>A0A2G4YMA1</accession>
<evidence type="ECO:0000313" key="2">
    <source>
        <dbReference type="Proteomes" id="UP000229730"/>
    </source>
</evidence>
<dbReference type="OrthoDB" id="9808095at2"/>
<evidence type="ECO:0000313" key="1">
    <source>
        <dbReference type="EMBL" id="PHZ83459.1"/>
    </source>
</evidence>
<keyword evidence="2" id="KW-1185">Reference proteome</keyword>
<dbReference type="GO" id="GO:0006207">
    <property type="term" value="P:'de novo' pyrimidine nucleobase biosynthetic process"/>
    <property type="evidence" value="ECO:0007669"/>
    <property type="project" value="TreeGrafter"/>
</dbReference>
<dbReference type="Proteomes" id="UP000229730">
    <property type="component" value="Unassembled WGS sequence"/>
</dbReference>
<dbReference type="AlphaFoldDB" id="A0A2G4YMA1"/>
<dbReference type="PANTHER" id="PTHR43137:SF1">
    <property type="entry name" value="DIHYDROOROTASE"/>
    <property type="match status" value="1"/>
</dbReference>
<dbReference type="PIRSF" id="PIRSF001237">
    <property type="entry name" value="DHOdimr"/>
    <property type="match status" value="1"/>
</dbReference>
<dbReference type="InterPro" id="IPR004721">
    <property type="entry name" value="DHOdimr"/>
</dbReference>
<dbReference type="UniPathway" id="UPA00070">
    <property type="reaction ID" value="UER00117"/>
</dbReference>
<dbReference type="InParanoid" id="A0A2G4YMA1"/>
<name>A0A2G4YMA1_9PROT</name>
<dbReference type="FunCoup" id="A0A2G4YMA1">
    <property type="interactions" value="462"/>
</dbReference>
<dbReference type="Gene3D" id="3.20.20.140">
    <property type="entry name" value="Metal-dependent hydrolases"/>
    <property type="match status" value="1"/>
</dbReference>